<dbReference type="Proteomes" id="UP000593572">
    <property type="component" value="Unassembled WGS sequence"/>
</dbReference>
<name>A0A7J8LNN6_9ROSI</name>
<accession>A0A7J8LNN6</accession>
<evidence type="ECO:0000313" key="1">
    <source>
        <dbReference type="EMBL" id="MBA0554045.1"/>
    </source>
</evidence>
<organism evidence="1 2">
    <name type="scientific">Gossypium lobatum</name>
    <dbReference type="NCBI Taxonomy" id="34289"/>
    <lineage>
        <taxon>Eukaryota</taxon>
        <taxon>Viridiplantae</taxon>
        <taxon>Streptophyta</taxon>
        <taxon>Embryophyta</taxon>
        <taxon>Tracheophyta</taxon>
        <taxon>Spermatophyta</taxon>
        <taxon>Magnoliopsida</taxon>
        <taxon>eudicotyledons</taxon>
        <taxon>Gunneridae</taxon>
        <taxon>Pentapetalae</taxon>
        <taxon>rosids</taxon>
        <taxon>malvids</taxon>
        <taxon>Malvales</taxon>
        <taxon>Malvaceae</taxon>
        <taxon>Malvoideae</taxon>
        <taxon>Gossypium</taxon>
    </lineage>
</organism>
<evidence type="ECO:0000313" key="2">
    <source>
        <dbReference type="Proteomes" id="UP000593572"/>
    </source>
</evidence>
<dbReference type="AlphaFoldDB" id="A0A7J8LNN6"/>
<reference evidence="1 2" key="1">
    <citation type="journal article" date="2019" name="Genome Biol. Evol.">
        <title>Insights into the evolution of the New World diploid cottons (Gossypium, subgenus Houzingenia) based on genome sequencing.</title>
        <authorList>
            <person name="Grover C.E."/>
            <person name="Arick M.A. 2nd"/>
            <person name="Thrash A."/>
            <person name="Conover J.L."/>
            <person name="Sanders W.S."/>
            <person name="Peterson D.G."/>
            <person name="Frelichowski J.E."/>
            <person name="Scheffler J.A."/>
            <person name="Scheffler B.E."/>
            <person name="Wendel J.F."/>
        </authorList>
    </citation>
    <scope>NUCLEOTIDE SEQUENCE [LARGE SCALE GENOMIC DNA]</scope>
    <source>
        <strain evidence="1">157</strain>
        <tissue evidence="1">Leaf</tissue>
    </source>
</reference>
<protein>
    <submittedName>
        <fullName evidence="1">Uncharacterized protein</fullName>
    </submittedName>
</protein>
<keyword evidence="2" id="KW-1185">Reference proteome</keyword>
<sequence>MFPKDRVYLTQPIYLECRVNLVETNQFNSHIGSSLLEDIVYTTQLTYSERRVNLEKPIISMVILEVASQKMEFIQLNQFI</sequence>
<gene>
    <name evidence="1" type="ORF">Golob_013178</name>
</gene>
<proteinExistence type="predicted"/>
<comment type="caution">
    <text evidence="1">The sequence shown here is derived from an EMBL/GenBank/DDBJ whole genome shotgun (WGS) entry which is preliminary data.</text>
</comment>
<dbReference type="EMBL" id="JABEZX010000004">
    <property type="protein sequence ID" value="MBA0554045.1"/>
    <property type="molecule type" value="Genomic_DNA"/>
</dbReference>